<protein>
    <submittedName>
        <fullName evidence="2">Uncharacterized protein</fullName>
    </submittedName>
</protein>
<evidence type="ECO:0000256" key="1">
    <source>
        <dbReference type="SAM" id="MobiDB-lite"/>
    </source>
</evidence>
<comment type="caution">
    <text evidence="2">The sequence shown here is derived from an EMBL/GenBank/DDBJ whole genome shotgun (WGS) entry which is preliminary data.</text>
</comment>
<name>A0ABS8IKU6_9NOSO</name>
<feature type="region of interest" description="Disordered" evidence="1">
    <location>
        <begin position="1"/>
        <end position="32"/>
    </location>
</feature>
<feature type="compositionally biased region" description="Polar residues" evidence="1">
    <location>
        <begin position="19"/>
        <end position="32"/>
    </location>
</feature>
<dbReference type="EMBL" id="JAIVFQ010000143">
    <property type="protein sequence ID" value="MCC5604646.1"/>
    <property type="molecule type" value="Genomic_DNA"/>
</dbReference>
<gene>
    <name evidence="2" type="ORF">LC586_37270</name>
</gene>
<keyword evidence="3" id="KW-1185">Reference proteome</keyword>
<feature type="compositionally biased region" description="Basic residues" evidence="1">
    <location>
        <begin position="1"/>
        <end position="10"/>
    </location>
</feature>
<reference evidence="2 3" key="1">
    <citation type="journal article" date="2021" name="Microorganisms">
        <title>Genome Evolution of Filamentous Cyanobacterium Nostoc Species: From Facultative Symbiosis to Free Living.</title>
        <authorList>
            <person name="Huo D."/>
            <person name="Li H."/>
            <person name="Cai F."/>
            <person name="Guo X."/>
            <person name="Qiao Z."/>
            <person name="Wang W."/>
            <person name="Yu G."/>
            <person name="Li R."/>
        </authorList>
    </citation>
    <scope>NUCLEOTIDE SEQUENCE [LARGE SCALE GENOMIC DNA]</scope>
    <source>
        <strain evidence="2 3">CHAB 5714</strain>
    </source>
</reference>
<evidence type="ECO:0000313" key="3">
    <source>
        <dbReference type="Proteomes" id="UP001199525"/>
    </source>
</evidence>
<dbReference type="Proteomes" id="UP001199525">
    <property type="component" value="Unassembled WGS sequence"/>
</dbReference>
<evidence type="ECO:0000313" key="2">
    <source>
        <dbReference type="EMBL" id="MCC5604646.1"/>
    </source>
</evidence>
<dbReference type="RefSeq" id="WP_229490647.1">
    <property type="nucleotide sequence ID" value="NZ_JAIVFQ010000143.1"/>
</dbReference>
<organism evidence="2 3">
    <name type="scientific">Nostoc favosum CHAB5714</name>
    <dbReference type="NCBI Taxonomy" id="2780399"/>
    <lineage>
        <taxon>Bacteria</taxon>
        <taxon>Bacillati</taxon>
        <taxon>Cyanobacteriota</taxon>
        <taxon>Cyanophyceae</taxon>
        <taxon>Nostocales</taxon>
        <taxon>Nostocaceae</taxon>
        <taxon>Nostoc</taxon>
        <taxon>Nostoc favosum</taxon>
    </lineage>
</organism>
<sequence length="156" mass="18376">MSPKRHRCRRSVTDVAEASQMSPTQPETPTVQAFENPKIIKTYSDFKKTLSEGERENFIEFAKKKAAQLPNPPQLPQRWIEKNFDELRSQWYKSTGQVSPAQSSKWEADPRRQEWLDKIRSLGFAAFIYESKDLDKERKEFYEWANSNNLIWGDET</sequence>
<proteinExistence type="predicted"/>
<accession>A0ABS8IKU6</accession>